<dbReference type="AlphaFoldDB" id="A0A2B7YAY9"/>
<feature type="compositionally biased region" description="Low complexity" evidence="1">
    <location>
        <begin position="810"/>
        <end position="825"/>
    </location>
</feature>
<evidence type="ECO:0000256" key="1">
    <source>
        <dbReference type="SAM" id="MobiDB-lite"/>
    </source>
</evidence>
<dbReference type="InterPro" id="IPR000095">
    <property type="entry name" value="CRIB_dom"/>
</dbReference>
<keyword evidence="4" id="KW-1185">Reference proteome</keyword>
<dbReference type="OrthoDB" id="24581at2759"/>
<comment type="caution">
    <text evidence="3">The sequence shown here is derived from an EMBL/GenBank/DDBJ whole genome shotgun (WGS) entry which is preliminary data.</text>
</comment>
<protein>
    <recommendedName>
        <fullName evidence="2">CRIB domain-containing protein</fullName>
    </recommendedName>
</protein>
<feature type="compositionally biased region" description="Polar residues" evidence="1">
    <location>
        <begin position="719"/>
        <end position="736"/>
    </location>
</feature>
<gene>
    <name evidence="3" type="ORF">AJ79_00540</name>
</gene>
<proteinExistence type="predicted"/>
<feature type="region of interest" description="Disordered" evidence="1">
    <location>
        <begin position="795"/>
        <end position="846"/>
    </location>
</feature>
<feature type="region of interest" description="Disordered" evidence="1">
    <location>
        <begin position="263"/>
        <end position="343"/>
    </location>
</feature>
<feature type="compositionally biased region" description="Polar residues" evidence="1">
    <location>
        <begin position="688"/>
        <end position="697"/>
    </location>
</feature>
<feature type="compositionally biased region" description="Low complexity" evidence="1">
    <location>
        <begin position="75"/>
        <end position="96"/>
    </location>
</feature>
<sequence length="865" mass="93853">MFDTISHTNKSDLSSSSSSIPPPSSSGSLWSNDLDRHRLPQMSSSTSTFPDLPAVARSRTVTQSPKRLSVFTGRSRSNTATSSSSSYKSPASSMTSVDGLSQRSSQDGRNLAQTSAPIDKEDSVAVAKSLLSRGSRMLKRQGSKFSISSTLTLDEEDEMAKAYPGSSQKLDGLGIWVRSHRARHSDTHGLKKNISDPFDFQHVTHTSPSQLPPLDNSHLNDIATEFSVIRASQRPDNELKGIRAENLHFRNFSSDDIVARINTSSRGSDSKSLHTRSPPRSPDARTSPKSPTKLGSSRNSKSVENFSRPVSRLTRQQSSPSIIPPPRSSSKLATPDIPEPSPQTIDALLGLHSTSAVPDTLYSDTHDTRLPKLDFPSVFPNVAKAITADEDKPIVARSPPAHVQTFNLADVPEEDETAARNSEVCSSPPQSSPEPFRFGQSTPRVDCDKPLPAVPSFADPVPETLGSPTIPTNRPRPREPSAAKKRESKKRYSMMLRSAADLSWEDDIDYCYEHAAESDSNFDWQRTSFEEPEMRAKLEKLAIISEDPVIDVPKENNDTEKSDKPAEPTKPAEPAAPVESQSQESQDESEQSDQTTVNGGSVSVPSPAPAKEDPIPAAVTSAPPCLETGSLPESGYFKPEQVPILSAPFGDDLSPDQTYGGLIPDDQKFEEHYPFYPRTQVDEPFDSSRGSCSPISKCNSQESIILSRAASIARKHRSSLSTTSVPELVHSSNCSHETVDRDSMSSTGDQSKQNMSTTSPVSRTPTHKRSKSLARELAQRPLPIICSTFADDYSHVSPVPTAPSHDRAKSASALDVSDSDLSMDAKAPETRKRSATITRGPSGRKVRKSYSLFPTAAAATAPASR</sequence>
<feature type="region of interest" description="Disordered" evidence="1">
    <location>
        <begin position="715"/>
        <end position="777"/>
    </location>
</feature>
<feature type="compositionally biased region" description="Basic and acidic residues" evidence="1">
    <location>
        <begin position="476"/>
        <end position="485"/>
    </location>
</feature>
<feature type="region of interest" description="Disordered" evidence="1">
    <location>
        <begin position="540"/>
        <end position="639"/>
    </location>
</feature>
<feature type="compositionally biased region" description="Polar residues" evidence="1">
    <location>
        <begin position="419"/>
        <end position="429"/>
    </location>
</feature>
<dbReference type="Proteomes" id="UP000223968">
    <property type="component" value="Unassembled WGS sequence"/>
</dbReference>
<evidence type="ECO:0000313" key="4">
    <source>
        <dbReference type="Proteomes" id="UP000223968"/>
    </source>
</evidence>
<feature type="compositionally biased region" description="Polar residues" evidence="1">
    <location>
        <begin position="98"/>
        <end position="116"/>
    </location>
</feature>
<organism evidence="3 4">
    <name type="scientific">Helicocarpus griseus UAMH5409</name>
    <dbReference type="NCBI Taxonomy" id="1447875"/>
    <lineage>
        <taxon>Eukaryota</taxon>
        <taxon>Fungi</taxon>
        <taxon>Dikarya</taxon>
        <taxon>Ascomycota</taxon>
        <taxon>Pezizomycotina</taxon>
        <taxon>Eurotiomycetes</taxon>
        <taxon>Eurotiomycetidae</taxon>
        <taxon>Onygenales</taxon>
        <taxon>Ajellomycetaceae</taxon>
        <taxon>Helicocarpus</taxon>
    </lineage>
</organism>
<feature type="compositionally biased region" description="Polar residues" evidence="1">
    <location>
        <begin position="287"/>
        <end position="305"/>
    </location>
</feature>
<feature type="region of interest" description="Disordered" evidence="1">
    <location>
        <begin position="1"/>
        <end position="117"/>
    </location>
</feature>
<feature type="compositionally biased region" description="Polar residues" evidence="1">
    <location>
        <begin position="595"/>
        <end position="604"/>
    </location>
</feature>
<evidence type="ECO:0000313" key="3">
    <source>
        <dbReference type="EMBL" id="PGH18203.1"/>
    </source>
</evidence>
<feature type="compositionally biased region" description="Basic and acidic residues" evidence="1">
    <location>
        <begin position="552"/>
        <end position="567"/>
    </location>
</feature>
<accession>A0A2B7YAY9</accession>
<feature type="region of interest" description="Disordered" evidence="1">
    <location>
        <begin position="678"/>
        <end position="697"/>
    </location>
</feature>
<feature type="region of interest" description="Disordered" evidence="1">
    <location>
        <begin position="413"/>
        <end position="492"/>
    </location>
</feature>
<feature type="compositionally biased region" description="Low complexity" evidence="1">
    <location>
        <begin position="572"/>
        <end position="584"/>
    </location>
</feature>
<dbReference type="STRING" id="1447875.A0A2B7YAY9"/>
<name>A0A2B7YAY9_9EURO</name>
<feature type="compositionally biased region" description="Polar residues" evidence="1">
    <location>
        <begin position="744"/>
        <end position="764"/>
    </location>
</feature>
<reference evidence="3 4" key="1">
    <citation type="submission" date="2017-10" db="EMBL/GenBank/DDBJ databases">
        <title>Comparative genomics in systemic dimorphic fungi from Ajellomycetaceae.</title>
        <authorList>
            <person name="Munoz J.F."/>
            <person name="Mcewen J.G."/>
            <person name="Clay O.K."/>
            <person name="Cuomo C.A."/>
        </authorList>
    </citation>
    <scope>NUCLEOTIDE SEQUENCE [LARGE SCALE GENOMIC DNA]</scope>
    <source>
        <strain evidence="3 4">UAMH5409</strain>
    </source>
</reference>
<dbReference type="EMBL" id="PDNB01000005">
    <property type="protein sequence ID" value="PGH18203.1"/>
    <property type="molecule type" value="Genomic_DNA"/>
</dbReference>
<evidence type="ECO:0000259" key="2">
    <source>
        <dbReference type="PROSITE" id="PS50108"/>
    </source>
</evidence>
<feature type="compositionally biased region" description="Low complexity" evidence="1">
    <location>
        <begin position="11"/>
        <end position="32"/>
    </location>
</feature>
<dbReference type="PROSITE" id="PS50108">
    <property type="entry name" value="CRIB"/>
    <property type="match status" value="1"/>
</dbReference>
<feature type="domain" description="CRIB" evidence="2">
    <location>
        <begin position="194"/>
        <end position="207"/>
    </location>
</feature>